<dbReference type="PANTHER" id="PTHR45453:SF1">
    <property type="entry name" value="PHOSPHATE REGULON SENSOR PROTEIN PHOR"/>
    <property type="match status" value="1"/>
</dbReference>
<dbReference type="InterPro" id="IPR005467">
    <property type="entry name" value="His_kinase_dom"/>
</dbReference>
<evidence type="ECO:0000256" key="7">
    <source>
        <dbReference type="ARBA" id="ARBA00022741"/>
    </source>
</evidence>
<keyword evidence="5" id="KW-0597">Phosphoprotein</keyword>
<dbReference type="SMART" id="SM00304">
    <property type="entry name" value="HAMP"/>
    <property type="match status" value="1"/>
</dbReference>
<accession>A0ABV9F7Q2</accession>
<proteinExistence type="predicted"/>
<dbReference type="PROSITE" id="PS50109">
    <property type="entry name" value="HIS_KIN"/>
    <property type="match status" value="1"/>
</dbReference>
<dbReference type="Proteomes" id="UP001596028">
    <property type="component" value="Unassembled WGS sequence"/>
</dbReference>
<dbReference type="CDD" id="cd00082">
    <property type="entry name" value="HisKA"/>
    <property type="match status" value="1"/>
</dbReference>
<evidence type="ECO:0000313" key="16">
    <source>
        <dbReference type="Proteomes" id="UP001596028"/>
    </source>
</evidence>
<dbReference type="Gene3D" id="1.10.287.130">
    <property type="match status" value="1"/>
</dbReference>
<dbReference type="SUPFAM" id="SSF55874">
    <property type="entry name" value="ATPase domain of HSP90 chaperone/DNA topoisomerase II/histidine kinase"/>
    <property type="match status" value="1"/>
</dbReference>
<keyword evidence="6" id="KW-0808">Transferase</keyword>
<evidence type="ECO:0000256" key="11">
    <source>
        <dbReference type="ARBA" id="ARBA00023136"/>
    </source>
</evidence>
<dbReference type="CDD" id="cd06225">
    <property type="entry name" value="HAMP"/>
    <property type="match status" value="1"/>
</dbReference>
<dbReference type="GO" id="GO:0016301">
    <property type="term" value="F:kinase activity"/>
    <property type="evidence" value="ECO:0007669"/>
    <property type="project" value="UniProtKB-KW"/>
</dbReference>
<evidence type="ECO:0000256" key="5">
    <source>
        <dbReference type="ARBA" id="ARBA00022553"/>
    </source>
</evidence>
<evidence type="ECO:0000256" key="1">
    <source>
        <dbReference type="ARBA" id="ARBA00000085"/>
    </source>
</evidence>
<feature type="transmembrane region" description="Helical" evidence="12">
    <location>
        <begin position="135"/>
        <end position="155"/>
    </location>
</feature>
<dbReference type="InterPro" id="IPR003661">
    <property type="entry name" value="HisK_dim/P_dom"/>
</dbReference>
<dbReference type="PANTHER" id="PTHR45453">
    <property type="entry name" value="PHOSPHATE REGULON SENSOR PROTEIN PHOR"/>
    <property type="match status" value="1"/>
</dbReference>
<name>A0ABV9F7Q2_9BACL</name>
<dbReference type="RefSeq" id="WP_378092135.1">
    <property type="nucleotide sequence ID" value="NZ_JBHSEP010000001.1"/>
</dbReference>
<keyword evidence="7" id="KW-0547">Nucleotide-binding</keyword>
<keyword evidence="9" id="KW-0067">ATP-binding</keyword>
<dbReference type="InterPro" id="IPR003594">
    <property type="entry name" value="HATPase_dom"/>
</dbReference>
<keyword evidence="16" id="KW-1185">Reference proteome</keyword>
<dbReference type="InterPro" id="IPR004358">
    <property type="entry name" value="Sig_transdc_His_kin-like_C"/>
</dbReference>
<comment type="catalytic activity">
    <reaction evidence="1">
        <text>ATP + protein L-histidine = ADP + protein N-phospho-L-histidine.</text>
        <dbReference type="EC" id="2.7.13.3"/>
    </reaction>
</comment>
<dbReference type="CDD" id="cd00075">
    <property type="entry name" value="HATPase"/>
    <property type="match status" value="1"/>
</dbReference>
<dbReference type="PROSITE" id="PS50885">
    <property type="entry name" value="HAMP"/>
    <property type="match status" value="1"/>
</dbReference>
<evidence type="ECO:0000259" key="14">
    <source>
        <dbReference type="PROSITE" id="PS50885"/>
    </source>
</evidence>
<evidence type="ECO:0000256" key="8">
    <source>
        <dbReference type="ARBA" id="ARBA00022777"/>
    </source>
</evidence>
<feature type="domain" description="HAMP" evidence="14">
    <location>
        <begin position="157"/>
        <end position="209"/>
    </location>
</feature>
<dbReference type="SMART" id="SM00387">
    <property type="entry name" value="HATPase_c"/>
    <property type="match status" value="1"/>
</dbReference>
<dbReference type="Gene3D" id="6.10.340.10">
    <property type="match status" value="1"/>
</dbReference>
<keyword evidence="4" id="KW-1003">Cell membrane</keyword>
<dbReference type="SMART" id="SM00388">
    <property type="entry name" value="HisKA"/>
    <property type="match status" value="1"/>
</dbReference>
<comment type="caution">
    <text evidence="15">The sequence shown here is derived from an EMBL/GenBank/DDBJ whole genome shotgun (WGS) entry which is preliminary data.</text>
</comment>
<dbReference type="InterPro" id="IPR036097">
    <property type="entry name" value="HisK_dim/P_sf"/>
</dbReference>
<dbReference type="InterPro" id="IPR003660">
    <property type="entry name" value="HAMP_dom"/>
</dbReference>
<evidence type="ECO:0000256" key="3">
    <source>
        <dbReference type="ARBA" id="ARBA00012438"/>
    </source>
</evidence>
<dbReference type="EC" id="2.7.13.3" evidence="3"/>
<gene>
    <name evidence="15" type="ORF">ACFO3S_03205</name>
</gene>
<dbReference type="PRINTS" id="PR00344">
    <property type="entry name" value="BCTRLSENSOR"/>
</dbReference>
<dbReference type="Pfam" id="PF00512">
    <property type="entry name" value="HisKA"/>
    <property type="match status" value="1"/>
</dbReference>
<evidence type="ECO:0000313" key="15">
    <source>
        <dbReference type="EMBL" id="MFC4597238.1"/>
    </source>
</evidence>
<protein>
    <recommendedName>
        <fullName evidence="3">histidine kinase</fullName>
        <ecNumber evidence="3">2.7.13.3</ecNumber>
    </recommendedName>
</protein>
<dbReference type="EMBL" id="JBHSEP010000001">
    <property type="protein sequence ID" value="MFC4597238.1"/>
    <property type="molecule type" value="Genomic_DNA"/>
</dbReference>
<keyword evidence="8 15" id="KW-0418">Kinase</keyword>
<comment type="subcellular location">
    <subcellularLocation>
        <location evidence="2">Cell membrane</location>
        <topology evidence="2">Multi-pass membrane protein</topology>
    </subcellularLocation>
</comment>
<reference evidence="16" key="1">
    <citation type="journal article" date="2019" name="Int. J. Syst. Evol. Microbiol.">
        <title>The Global Catalogue of Microorganisms (GCM) 10K type strain sequencing project: providing services to taxonomists for standard genome sequencing and annotation.</title>
        <authorList>
            <consortium name="The Broad Institute Genomics Platform"/>
            <consortium name="The Broad Institute Genome Sequencing Center for Infectious Disease"/>
            <person name="Wu L."/>
            <person name="Ma J."/>
        </authorList>
    </citation>
    <scope>NUCLEOTIDE SEQUENCE [LARGE SCALE GENOMIC DNA]</scope>
    <source>
        <strain evidence="16">CCUG 49571</strain>
    </source>
</reference>
<sequence length="447" mass="49298">MRKLRIRTFTLICFLFILTLPWIFYVAAHVMENGTLTLSSSRSREERLQQPFTETIRLIESGTERWTDPDWHNELQEQLREASLDAAILSPSGQEIYRSAPERRGPLSSTERFSVVADGELIGRVVLYGSKSSTVPLISLFAGVLLAFIVVGFAMRRLLLQPLERMSAAARQLAGGDWEVRLPASAIAEIADVRDGFGEMVNGLRNSYRKQAELEEERRFVIAAVAHDLRTPLFALRGYLDGLEQGIARSPEKMAKYLAVCKEKSAQLDRLVEELFTLAKLEYGETPLHAETVDLAIVLRKAMDSLKPSARRKRISIHDRTEDGCCIKGDAHLLERAMSNLLDNAVRHTPPDGEIVVRCGRDGNRILFAVQDTGPGFDAEELERAFEPLYRGEESRNRSTGGSGLGLTIAQKLIKRHGGELNASNAAEGGALLAGGFPAAAADEGGA</sequence>
<evidence type="ECO:0000256" key="9">
    <source>
        <dbReference type="ARBA" id="ARBA00022840"/>
    </source>
</evidence>
<dbReference type="InterPro" id="IPR050351">
    <property type="entry name" value="BphY/WalK/GraS-like"/>
</dbReference>
<evidence type="ECO:0000256" key="6">
    <source>
        <dbReference type="ARBA" id="ARBA00022679"/>
    </source>
</evidence>
<dbReference type="SUPFAM" id="SSF158472">
    <property type="entry name" value="HAMP domain-like"/>
    <property type="match status" value="1"/>
</dbReference>
<evidence type="ECO:0000259" key="13">
    <source>
        <dbReference type="PROSITE" id="PS50109"/>
    </source>
</evidence>
<keyword evidence="10" id="KW-0902">Two-component regulatory system</keyword>
<dbReference type="InterPro" id="IPR036890">
    <property type="entry name" value="HATPase_C_sf"/>
</dbReference>
<organism evidence="15 16">
    <name type="scientific">Cohnella hongkongensis</name>
    <dbReference type="NCBI Taxonomy" id="178337"/>
    <lineage>
        <taxon>Bacteria</taxon>
        <taxon>Bacillati</taxon>
        <taxon>Bacillota</taxon>
        <taxon>Bacilli</taxon>
        <taxon>Bacillales</taxon>
        <taxon>Paenibacillaceae</taxon>
        <taxon>Cohnella</taxon>
    </lineage>
</organism>
<dbReference type="Pfam" id="PF00672">
    <property type="entry name" value="HAMP"/>
    <property type="match status" value="1"/>
</dbReference>
<evidence type="ECO:0000256" key="2">
    <source>
        <dbReference type="ARBA" id="ARBA00004651"/>
    </source>
</evidence>
<evidence type="ECO:0000256" key="4">
    <source>
        <dbReference type="ARBA" id="ARBA00022475"/>
    </source>
</evidence>
<keyword evidence="12" id="KW-0812">Transmembrane</keyword>
<feature type="domain" description="Histidine kinase" evidence="13">
    <location>
        <begin position="224"/>
        <end position="441"/>
    </location>
</feature>
<dbReference type="SUPFAM" id="SSF47384">
    <property type="entry name" value="Homodimeric domain of signal transducing histidine kinase"/>
    <property type="match status" value="1"/>
</dbReference>
<evidence type="ECO:0000256" key="12">
    <source>
        <dbReference type="SAM" id="Phobius"/>
    </source>
</evidence>
<keyword evidence="12" id="KW-1133">Transmembrane helix</keyword>
<evidence type="ECO:0000256" key="10">
    <source>
        <dbReference type="ARBA" id="ARBA00023012"/>
    </source>
</evidence>
<dbReference type="Gene3D" id="3.30.565.10">
    <property type="entry name" value="Histidine kinase-like ATPase, C-terminal domain"/>
    <property type="match status" value="1"/>
</dbReference>
<dbReference type="Pfam" id="PF02518">
    <property type="entry name" value="HATPase_c"/>
    <property type="match status" value="1"/>
</dbReference>
<keyword evidence="11 12" id="KW-0472">Membrane</keyword>